<evidence type="ECO:0000256" key="2">
    <source>
        <dbReference type="ARBA" id="ARBA00023015"/>
    </source>
</evidence>
<accession>A0AAV0PF82</accession>
<evidence type="ECO:0000256" key="5">
    <source>
        <dbReference type="ARBA" id="ARBA00023163"/>
    </source>
</evidence>
<feature type="region of interest" description="Disordered" evidence="12">
    <location>
        <begin position="1"/>
        <end position="48"/>
    </location>
</feature>
<dbReference type="GO" id="GO:0000981">
    <property type="term" value="F:DNA-binding transcription factor activity, RNA polymerase II-specific"/>
    <property type="evidence" value="ECO:0007669"/>
    <property type="project" value="UniProtKB-UniRule"/>
</dbReference>
<dbReference type="InterPro" id="IPR045224">
    <property type="entry name" value="HDZip_class_I_plant"/>
</dbReference>
<dbReference type="InterPro" id="IPR009057">
    <property type="entry name" value="Homeodomain-like_sf"/>
</dbReference>
<evidence type="ECO:0000256" key="9">
    <source>
        <dbReference type="PROSITE-ProRule" id="PRU00108"/>
    </source>
</evidence>
<evidence type="ECO:0000256" key="12">
    <source>
        <dbReference type="SAM" id="MobiDB-lite"/>
    </source>
</evidence>
<dbReference type="GO" id="GO:0000976">
    <property type="term" value="F:transcription cis-regulatory region binding"/>
    <property type="evidence" value="ECO:0007669"/>
    <property type="project" value="UniProtKB-ARBA"/>
</dbReference>
<proteinExistence type="inferred from homology"/>
<dbReference type="Gene3D" id="1.10.10.60">
    <property type="entry name" value="Homeodomain-like"/>
    <property type="match status" value="1"/>
</dbReference>
<dbReference type="PANTHER" id="PTHR24326">
    <property type="entry name" value="HOMEOBOX-LEUCINE ZIPPER PROTEIN"/>
    <property type="match status" value="1"/>
</dbReference>
<comment type="subcellular location">
    <subcellularLocation>
        <location evidence="1 9 10">Nucleus</location>
    </subcellularLocation>
</comment>
<dbReference type="PANTHER" id="PTHR24326:SF604">
    <property type="entry name" value="HOMEOBOX-LEUCINE ZIPPER PROTEIN ATHB-7"/>
    <property type="match status" value="1"/>
</dbReference>
<dbReference type="GO" id="GO:0045893">
    <property type="term" value="P:positive regulation of DNA-templated transcription"/>
    <property type="evidence" value="ECO:0007669"/>
    <property type="project" value="TreeGrafter"/>
</dbReference>
<feature type="compositionally biased region" description="Basic and acidic residues" evidence="12">
    <location>
        <begin position="36"/>
        <end position="48"/>
    </location>
</feature>
<name>A0AAV0PF82_9ROSI</name>
<keyword evidence="5 11" id="KW-0804">Transcription</keyword>
<dbReference type="PROSITE" id="PS50071">
    <property type="entry name" value="HOMEOBOX_2"/>
    <property type="match status" value="1"/>
</dbReference>
<dbReference type="GO" id="GO:0005634">
    <property type="term" value="C:nucleus"/>
    <property type="evidence" value="ECO:0007669"/>
    <property type="project" value="UniProtKB-SubCell"/>
</dbReference>
<dbReference type="FunFam" id="1.10.10.60:FF:000293">
    <property type="entry name" value="Homeobox-leucine zipper protein ATHB-7"/>
    <property type="match status" value="1"/>
</dbReference>
<evidence type="ECO:0000256" key="11">
    <source>
        <dbReference type="RuleBase" id="RU369038"/>
    </source>
</evidence>
<dbReference type="Pfam" id="PF02183">
    <property type="entry name" value="HALZ"/>
    <property type="match status" value="1"/>
</dbReference>
<dbReference type="PROSITE" id="PS00027">
    <property type="entry name" value="HOMEOBOX_1"/>
    <property type="match status" value="1"/>
</dbReference>
<dbReference type="SMART" id="SM00389">
    <property type="entry name" value="HOX"/>
    <property type="match status" value="1"/>
</dbReference>
<dbReference type="InterPro" id="IPR017970">
    <property type="entry name" value="Homeobox_CS"/>
</dbReference>
<dbReference type="SUPFAM" id="SSF46689">
    <property type="entry name" value="Homeodomain-like"/>
    <property type="match status" value="1"/>
</dbReference>
<evidence type="ECO:0000256" key="4">
    <source>
        <dbReference type="ARBA" id="ARBA00023155"/>
    </source>
</evidence>
<organism evidence="14 15">
    <name type="scientific">Linum tenue</name>
    <dbReference type="NCBI Taxonomy" id="586396"/>
    <lineage>
        <taxon>Eukaryota</taxon>
        <taxon>Viridiplantae</taxon>
        <taxon>Streptophyta</taxon>
        <taxon>Embryophyta</taxon>
        <taxon>Tracheophyta</taxon>
        <taxon>Spermatophyta</taxon>
        <taxon>Magnoliopsida</taxon>
        <taxon>eudicotyledons</taxon>
        <taxon>Gunneridae</taxon>
        <taxon>Pentapetalae</taxon>
        <taxon>rosids</taxon>
        <taxon>fabids</taxon>
        <taxon>Malpighiales</taxon>
        <taxon>Linaceae</taxon>
        <taxon>Linum</taxon>
    </lineage>
</organism>
<evidence type="ECO:0000256" key="3">
    <source>
        <dbReference type="ARBA" id="ARBA00023125"/>
    </source>
</evidence>
<comment type="caution">
    <text evidence="14">The sequence shown here is derived from an EMBL/GenBank/DDBJ whole genome shotgun (WGS) entry which is preliminary data.</text>
</comment>
<keyword evidence="15" id="KW-1185">Reference proteome</keyword>
<comment type="similarity">
    <text evidence="7 11">Belongs to the HD-ZIP homeobox family. Class I subfamily.</text>
</comment>
<evidence type="ECO:0000256" key="8">
    <source>
        <dbReference type="ARBA" id="ARBA00058361"/>
    </source>
</evidence>
<dbReference type="CDD" id="cd00086">
    <property type="entry name" value="homeodomain"/>
    <property type="match status" value="1"/>
</dbReference>
<dbReference type="GO" id="GO:0009737">
    <property type="term" value="P:response to abscisic acid"/>
    <property type="evidence" value="ECO:0007669"/>
    <property type="project" value="UniProtKB-ARBA"/>
</dbReference>
<evidence type="ECO:0000313" key="14">
    <source>
        <dbReference type="EMBL" id="CAI0469719.1"/>
    </source>
</evidence>
<evidence type="ECO:0000256" key="1">
    <source>
        <dbReference type="ARBA" id="ARBA00004123"/>
    </source>
</evidence>
<comment type="function">
    <text evidence="8">Probable transcription activator that may act as growth regulators in response to water deficit.</text>
</comment>
<reference evidence="14" key="1">
    <citation type="submission" date="2022-08" db="EMBL/GenBank/DDBJ databases">
        <authorList>
            <person name="Gutierrez-Valencia J."/>
        </authorList>
    </citation>
    <scope>NUCLEOTIDE SEQUENCE</scope>
</reference>
<protein>
    <recommendedName>
        <fullName evidence="11">Homeobox-leucine zipper protein</fullName>
    </recommendedName>
    <alternativeName>
        <fullName evidence="11">HD-ZIP protein</fullName>
    </alternativeName>
    <alternativeName>
        <fullName evidence="11">Homeodomain transcription factor</fullName>
    </alternativeName>
</protein>
<comment type="function">
    <text evidence="11">Transcription factor.</text>
</comment>
<evidence type="ECO:0000256" key="10">
    <source>
        <dbReference type="RuleBase" id="RU000682"/>
    </source>
</evidence>
<dbReference type="Proteomes" id="UP001154282">
    <property type="component" value="Unassembled WGS sequence"/>
</dbReference>
<keyword evidence="4 9" id="KW-0371">Homeobox</keyword>
<evidence type="ECO:0000313" key="15">
    <source>
        <dbReference type="Proteomes" id="UP001154282"/>
    </source>
</evidence>
<sequence length="238" mass="26913">MMGREEFSWCPNSPDQYPSSSSTTTSTTRKKKMKNKNKDKNKNRKRFSDEQIKSLESIFQSESRLEPRRKVQVAKELGLQPRQVAIWFQNKRARRKSKQLERDYNILGASYTALASRFESLKKEKQALALKVLQTLKAEECEGVPAAAAAATNSSETIKTKPKSRPRILIQGSGEGLGFMSDEYLGMEEADEEAAKLMSDMVEDGGCDGSQEDWGCLDSDGVLFDQPSSDCQWWDFWA</sequence>
<dbReference type="PRINTS" id="PR00031">
    <property type="entry name" value="HTHREPRESSR"/>
</dbReference>
<dbReference type="EMBL" id="CAMGYJ010000009">
    <property type="protein sequence ID" value="CAI0469719.1"/>
    <property type="molecule type" value="Genomic_DNA"/>
</dbReference>
<dbReference type="AlphaFoldDB" id="A0AAV0PF82"/>
<feature type="DNA-binding region" description="Homeobox" evidence="9">
    <location>
        <begin position="40"/>
        <end position="99"/>
    </location>
</feature>
<dbReference type="InterPro" id="IPR003106">
    <property type="entry name" value="Leu_zip_homeo"/>
</dbReference>
<keyword evidence="2 11" id="KW-0805">Transcription regulation</keyword>
<gene>
    <name evidence="14" type="ORF">LITE_LOCUS38279</name>
</gene>
<evidence type="ECO:0000259" key="13">
    <source>
        <dbReference type="PROSITE" id="PS50071"/>
    </source>
</evidence>
<keyword evidence="6 9" id="KW-0539">Nucleus</keyword>
<keyword evidence="3 9" id="KW-0238">DNA-binding</keyword>
<evidence type="ECO:0000256" key="6">
    <source>
        <dbReference type="ARBA" id="ARBA00023242"/>
    </source>
</evidence>
<dbReference type="InterPro" id="IPR000047">
    <property type="entry name" value="HTH_motif"/>
</dbReference>
<dbReference type="InterPro" id="IPR001356">
    <property type="entry name" value="HD"/>
</dbReference>
<dbReference type="GO" id="GO:0009414">
    <property type="term" value="P:response to water deprivation"/>
    <property type="evidence" value="ECO:0007669"/>
    <property type="project" value="UniProtKB-ARBA"/>
</dbReference>
<dbReference type="Pfam" id="PF00046">
    <property type="entry name" value="Homeodomain"/>
    <property type="match status" value="1"/>
</dbReference>
<feature type="domain" description="Homeobox" evidence="13">
    <location>
        <begin position="38"/>
        <end position="98"/>
    </location>
</feature>
<evidence type="ECO:0000256" key="7">
    <source>
        <dbReference type="ARBA" id="ARBA00025748"/>
    </source>
</evidence>